<keyword evidence="3" id="KW-1185">Reference proteome</keyword>
<dbReference type="EnsemblPlants" id="ONIVA03G13280.1">
    <property type="protein sequence ID" value="ONIVA03G13280.1"/>
    <property type="gene ID" value="ONIVA03G13280"/>
</dbReference>
<protein>
    <submittedName>
        <fullName evidence="2">Uncharacterized protein</fullName>
    </submittedName>
</protein>
<name>A0A0E0GKH1_ORYNI</name>
<dbReference type="Proteomes" id="UP000006591">
    <property type="component" value="Chromosome 3"/>
</dbReference>
<dbReference type="AlphaFoldDB" id="A0A0E0GKH1"/>
<dbReference type="HOGENOM" id="CLU_2124949_0_0_1"/>
<accession>A0A0E0GKH1</accession>
<evidence type="ECO:0000313" key="3">
    <source>
        <dbReference type="Proteomes" id="UP000006591"/>
    </source>
</evidence>
<keyword evidence="1" id="KW-0732">Signal</keyword>
<organism evidence="2">
    <name type="scientific">Oryza nivara</name>
    <name type="common">Indian wild rice</name>
    <name type="synonym">Oryza sativa f. spontanea</name>
    <dbReference type="NCBI Taxonomy" id="4536"/>
    <lineage>
        <taxon>Eukaryota</taxon>
        <taxon>Viridiplantae</taxon>
        <taxon>Streptophyta</taxon>
        <taxon>Embryophyta</taxon>
        <taxon>Tracheophyta</taxon>
        <taxon>Spermatophyta</taxon>
        <taxon>Magnoliopsida</taxon>
        <taxon>Liliopsida</taxon>
        <taxon>Poales</taxon>
        <taxon>Poaceae</taxon>
        <taxon>BOP clade</taxon>
        <taxon>Oryzoideae</taxon>
        <taxon>Oryzeae</taxon>
        <taxon>Oryzinae</taxon>
        <taxon>Oryza</taxon>
    </lineage>
</organism>
<feature type="chain" id="PRO_5002360602" evidence="1">
    <location>
        <begin position="26"/>
        <end position="135"/>
    </location>
</feature>
<evidence type="ECO:0000313" key="2">
    <source>
        <dbReference type="EnsemblPlants" id="ONIVA03G13280.1"/>
    </source>
</evidence>
<proteinExistence type="predicted"/>
<evidence type="ECO:0000256" key="1">
    <source>
        <dbReference type="SAM" id="SignalP"/>
    </source>
</evidence>
<dbReference type="Gramene" id="ONIVA03G13280.1">
    <property type="protein sequence ID" value="ONIVA03G13280.1"/>
    <property type="gene ID" value="ONIVA03G13280"/>
</dbReference>
<feature type="signal peptide" evidence="1">
    <location>
        <begin position="1"/>
        <end position="25"/>
    </location>
</feature>
<reference evidence="2" key="1">
    <citation type="submission" date="2015-04" db="UniProtKB">
        <authorList>
            <consortium name="EnsemblPlants"/>
        </authorList>
    </citation>
    <scope>IDENTIFICATION</scope>
    <source>
        <strain evidence="2">SL10</strain>
    </source>
</reference>
<dbReference type="OMA" id="DRISQCD"/>
<reference evidence="2" key="2">
    <citation type="submission" date="2018-04" db="EMBL/GenBank/DDBJ databases">
        <title>OnivRS2 (Oryza nivara Reference Sequence Version 2).</title>
        <authorList>
            <person name="Zhang J."/>
            <person name="Kudrna D."/>
            <person name="Lee S."/>
            <person name="Talag J."/>
            <person name="Rajasekar S."/>
            <person name="Welchert J."/>
            <person name="Hsing Y.-I."/>
            <person name="Wing R.A."/>
        </authorList>
    </citation>
    <scope>NUCLEOTIDE SEQUENCE [LARGE SCALE GENOMIC DNA]</scope>
    <source>
        <strain evidence="2">SL10</strain>
    </source>
</reference>
<sequence>MAVAVFRLLPLQPFLALAATVAAAASRIDHTLNSSNAVPYDGTRYEQVSGSPVFCEAKLRGPARNDPLQPWDRISQCDMIRPLITLWPTDNLWANPDQAKPGKERSSTAVGSIHTEMIRAVNHALAHRSCVINQA</sequence>